<dbReference type="SUPFAM" id="SSF51011">
    <property type="entry name" value="Glycosyl hydrolase domain"/>
    <property type="match status" value="1"/>
</dbReference>
<dbReference type="SUPFAM" id="SSF81296">
    <property type="entry name" value="E set domains"/>
    <property type="match status" value="1"/>
</dbReference>
<dbReference type="GO" id="GO:0005975">
    <property type="term" value="P:carbohydrate metabolic process"/>
    <property type="evidence" value="ECO:0007669"/>
    <property type="project" value="InterPro"/>
</dbReference>
<protein>
    <recommendedName>
        <fullName evidence="4">Glycosyl hydrolase family 13 catalytic domain-containing protein</fullName>
    </recommendedName>
</protein>
<evidence type="ECO:0000313" key="6">
    <source>
        <dbReference type="Proteomes" id="UP000012589"/>
    </source>
</evidence>
<dbReference type="Proteomes" id="UP000012589">
    <property type="component" value="Unassembled WGS sequence"/>
</dbReference>
<proteinExistence type="inferred from homology"/>
<evidence type="ECO:0000256" key="2">
    <source>
        <dbReference type="ARBA" id="ARBA00022801"/>
    </source>
</evidence>
<reference evidence="5 6" key="1">
    <citation type="journal article" date="2014" name="Genome Announc.">
        <title>Draft genome sequences of the altered schaedler flora, a defined bacterial community from gnotobiotic mice.</title>
        <authorList>
            <person name="Wannemuehler M.J."/>
            <person name="Overstreet A.M."/>
            <person name="Ward D.V."/>
            <person name="Phillips G.J."/>
        </authorList>
    </citation>
    <scope>NUCLEOTIDE SEQUENCE [LARGE SCALE GENOMIC DNA]</scope>
    <source>
        <strain evidence="5 6">ASF492</strain>
    </source>
</reference>
<organism evidence="5 6">
    <name type="scientific">Eubacterium plexicaudatum ASF492</name>
    <dbReference type="NCBI Taxonomy" id="1235802"/>
    <lineage>
        <taxon>Bacteria</taxon>
        <taxon>Bacillati</taxon>
        <taxon>Bacillota</taxon>
        <taxon>Clostridia</taxon>
        <taxon>Eubacteriales</taxon>
        <taxon>Eubacteriaceae</taxon>
        <taxon>Eubacterium</taxon>
    </lineage>
</organism>
<dbReference type="Gene3D" id="2.60.40.10">
    <property type="entry name" value="Immunoglobulins"/>
    <property type="match status" value="1"/>
</dbReference>
<dbReference type="InterPro" id="IPR006047">
    <property type="entry name" value="GH13_cat_dom"/>
</dbReference>
<dbReference type="OrthoDB" id="9805159at2"/>
<evidence type="ECO:0000256" key="1">
    <source>
        <dbReference type="ARBA" id="ARBA00008061"/>
    </source>
</evidence>
<dbReference type="GO" id="GO:0004553">
    <property type="term" value="F:hydrolase activity, hydrolyzing O-glycosyl compounds"/>
    <property type="evidence" value="ECO:0007669"/>
    <property type="project" value="InterPro"/>
</dbReference>
<evidence type="ECO:0000313" key="5">
    <source>
        <dbReference type="EMBL" id="EMZ20281.1"/>
    </source>
</evidence>
<dbReference type="STRING" id="1235802.C823_05094"/>
<sequence length="699" mass="81214">MKSKSIYELNRIQRYMMQMRPVLYKQVLFSDGTADYRQPPEPKEGEEVTIRFRTKKDNVDAVFLCGNGQEYQMKKEETCDQFDYYAYTVKMTDQPFDYYFQVADGMLTLYYDNYGPTKELRPQYGFRIVPGFSTPDWAKGAVMYQILVDRFYNGDSGNDVETNEYFYIRTPSQKIENWDKVPSSFSVAEFYGGDLEGVRKKLDYLQNLGIEVIYFNPLFVSPSNHKYDIQDYDYIDPHYGKIVEDGGALLEQGSVDNRLAERYIKRVTDKRNLEASNQFFAELVEEIHSRGMKVILDGVFNHCGSFNKWMDREELYNGQEGYEPGAYITGDSPYRGYFKFRNQNAWPHNKSYDGWWEHDTLPKLNYEESGELYQYILEIGKKWVSPPYNADGWRLDVAADLGYSERFNHQFWRDFRKAVKEANPNAIILAEHYGDPKNWLAGDQWDTIMNYDAFMEPVTWFLTGMEKHSDSYQECTLGNIGNFEGSMNHYMTSFLTPSLYCSMNQLSNHDHSRFLTRTNHRPGRIDTLGAQAASEGINKGVFREAVVIQMTWPGAPTLYYGDEAGVCGFTDPDNRRTYPWGKEDKDLIAFHREIIRIHKEHEALRTGSVKFLQGEHNLLCYARFNRKEQLIVLVNNADGSREVDVSVWAAGIPMSTQLEQLIFTNENGYSVVPVVYSVSEGRLKIMLPKHSSVVLKRKN</sequence>
<dbReference type="Pfam" id="PF00128">
    <property type="entry name" value="Alpha-amylase"/>
    <property type="match status" value="2"/>
</dbReference>
<keyword evidence="2" id="KW-0378">Hydrolase</keyword>
<dbReference type="eggNOG" id="COG0366">
    <property type="taxonomic scope" value="Bacteria"/>
</dbReference>
<dbReference type="AlphaFoldDB" id="N1ZWJ2"/>
<dbReference type="PATRIC" id="fig|1235802.3.peg.5374"/>
<dbReference type="InterPro" id="IPR014756">
    <property type="entry name" value="Ig_E-set"/>
</dbReference>
<dbReference type="InterPro" id="IPR013783">
    <property type="entry name" value="Ig-like_fold"/>
</dbReference>
<feature type="domain" description="Glycosyl hydrolase family 13 catalytic" evidence="4">
    <location>
        <begin position="145"/>
        <end position="598"/>
    </location>
</feature>
<dbReference type="SUPFAM" id="SSF51445">
    <property type="entry name" value="(Trans)glycosidases"/>
    <property type="match status" value="1"/>
</dbReference>
<dbReference type="Gene3D" id="2.60.40.1180">
    <property type="entry name" value="Golgi alpha-mannosidase II"/>
    <property type="match status" value="1"/>
</dbReference>
<gene>
    <name evidence="5" type="ORF">C823_05094</name>
</gene>
<dbReference type="PANTHER" id="PTHR10357">
    <property type="entry name" value="ALPHA-AMYLASE FAMILY MEMBER"/>
    <property type="match status" value="1"/>
</dbReference>
<dbReference type="InterPro" id="IPR017853">
    <property type="entry name" value="GH"/>
</dbReference>
<comment type="similarity">
    <text evidence="1">Belongs to the glycosyl hydrolase 13 family.</text>
</comment>
<dbReference type="Gene3D" id="3.20.20.80">
    <property type="entry name" value="Glycosidases"/>
    <property type="match status" value="1"/>
</dbReference>
<name>N1ZWJ2_9FIRM</name>
<dbReference type="Pfam" id="PF02903">
    <property type="entry name" value="Alpha-amylase_N"/>
    <property type="match status" value="1"/>
</dbReference>
<dbReference type="PANTHER" id="PTHR10357:SF210">
    <property type="entry name" value="MALTODEXTRIN GLUCOSIDASE"/>
    <property type="match status" value="1"/>
</dbReference>
<dbReference type="HOGENOM" id="CLU_006462_6_4_9"/>
<keyword evidence="6" id="KW-1185">Reference proteome</keyword>
<dbReference type="CDD" id="cd11338">
    <property type="entry name" value="AmyAc_CMD"/>
    <property type="match status" value="1"/>
</dbReference>
<dbReference type="InterPro" id="IPR013780">
    <property type="entry name" value="Glyco_hydro_b"/>
</dbReference>
<dbReference type="SMART" id="SM00642">
    <property type="entry name" value="Aamy"/>
    <property type="match status" value="1"/>
</dbReference>
<dbReference type="CDD" id="cd02857">
    <property type="entry name" value="E_set_CDase_PDE_N"/>
    <property type="match status" value="1"/>
</dbReference>
<dbReference type="InterPro" id="IPR004185">
    <property type="entry name" value="Glyco_hydro_13_lg-like_dom"/>
</dbReference>
<dbReference type="EMBL" id="AQFT01000148">
    <property type="protein sequence ID" value="EMZ20281.1"/>
    <property type="molecule type" value="Genomic_DNA"/>
</dbReference>
<keyword evidence="3" id="KW-0326">Glycosidase</keyword>
<comment type="caution">
    <text evidence="5">The sequence shown here is derived from an EMBL/GenBank/DDBJ whole genome shotgun (WGS) entry which is preliminary data.</text>
</comment>
<evidence type="ECO:0000259" key="4">
    <source>
        <dbReference type="SMART" id="SM00642"/>
    </source>
</evidence>
<evidence type="ECO:0000256" key="3">
    <source>
        <dbReference type="ARBA" id="ARBA00023295"/>
    </source>
</evidence>
<accession>N1ZWJ2</accession>